<dbReference type="RefSeq" id="WP_190922349.1">
    <property type="nucleotide sequence ID" value="NZ_JACXAC010000001.1"/>
</dbReference>
<organism evidence="3 4">
    <name type="scientific">Hymenobacter armeniacus</name>
    <dbReference type="NCBI Taxonomy" id="2771358"/>
    <lineage>
        <taxon>Bacteria</taxon>
        <taxon>Pseudomonadati</taxon>
        <taxon>Bacteroidota</taxon>
        <taxon>Cytophagia</taxon>
        <taxon>Cytophagales</taxon>
        <taxon>Hymenobacteraceae</taxon>
        <taxon>Hymenobacter</taxon>
    </lineage>
</organism>
<gene>
    <name evidence="3" type="ORF">IC234_03045</name>
</gene>
<dbReference type="PANTHER" id="PTHR36109:SF2">
    <property type="entry name" value="MEMBRANE PROTEIN"/>
    <property type="match status" value="1"/>
</dbReference>
<keyword evidence="4" id="KW-1185">Reference proteome</keyword>
<evidence type="ECO:0000256" key="1">
    <source>
        <dbReference type="SAM" id="Phobius"/>
    </source>
</evidence>
<name>A0ABR8JTP7_9BACT</name>
<dbReference type="InterPro" id="IPR052948">
    <property type="entry name" value="Low_temp-induced_all0457"/>
</dbReference>
<comment type="caution">
    <text evidence="3">The sequence shown here is derived from an EMBL/GenBank/DDBJ whole genome shotgun (WGS) entry which is preliminary data.</text>
</comment>
<dbReference type="InterPro" id="IPR025889">
    <property type="entry name" value="GSP17M-like_dom"/>
</dbReference>
<protein>
    <submittedName>
        <fullName evidence="3">DUF1269 domain-containing protein</fullName>
    </submittedName>
</protein>
<keyword evidence="1" id="KW-0472">Membrane</keyword>
<keyword evidence="1" id="KW-1133">Transmembrane helix</keyword>
<evidence type="ECO:0000259" key="2">
    <source>
        <dbReference type="Pfam" id="PF11181"/>
    </source>
</evidence>
<dbReference type="Pfam" id="PF11181">
    <property type="entry name" value="YflT"/>
    <property type="match status" value="1"/>
</dbReference>
<dbReference type="PANTHER" id="PTHR36109">
    <property type="entry name" value="MEMBRANE PROTEIN-RELATED"/>
    <property type="match status" value="1"/>
</dbReference>
<sequence length="164" mass="17219">MKRNETVVAVYDTHQAAEAAVKELQQAGYDMRKLSIVGADYQTEEKVLGFYTTGERMKTWGGIGAFWGGIWGLLLGSAMFVLPGLGPLLLAGPVVSALVGALEGAALVGGVSALGAALVSMGIPEHEAIQYEVDLKAGKFLLLAHGTAAEVERAKEMLHHPAMA</sequence>
<dbReference type="EMBL" id="JACXAC010000001">
    <property type="protein sequence ID" value="MBD2721089.1"/>
    <property type="molecule type" value="Genomic_DNA"/>
</dbReference>
<accession>A0ABR8JTP7</accession>
<feature type="transmembrane region" description="Helical" evidence="1">
    <location>
        <begin position="60"/>
        <end position="82"/>
    </location>
</feature>
<feature type="transmembrane region" description="Helical" evidence="1">
    <location>
        <begin position="94"/>
        <end position="119"/>
    </location>
</feature>
<feature type="domain" description="General stress protein 17M-like" evidence="2">
    <location>
        <begin position="7"/>
        <end position="74"/>
    </location>
</feature>
<evidence type="ECO:0000313" key="3">
    <source>
        <dbReference type="EMBL" id="MBD2721089.1"/>
    </source>
</evidence>
<proteinExistence type="predicted"/>
<reference evidence="3 4" key="1">
    <citation type="submission" date="2020-09" db="EMBL/GenBank/DDBJ databases">
        <authorList>
            <person name="Kim M.K."/>
        </authorList>
    </citation>
    <scope>NUCLEOTIDE SEQUENCE [LARGE SCALE GENOMIC DNA]</scope>
    <source>
        <strain evidence="3 4">BT189</strain>
    </source>
</reference>
<evidence type="ECO:0000313" key="4">
    <source>
        <dbReference type="Proteomes" id="UP000606003"/>
    </source>
</evidence>
<keyword evidence="1" id="KW-0812">Transmembrane</keyword>
<dbReference type="Proteomes" id="UP000606003">
    <property type="component" value="Unassembled WGS sequence"/>
</dbReference>